<dbReference type="Proteomes" id="UP000615446">
    <property type="component" value="Unassembled WGS sequence"/>
</dbReference>
<reference evidence="3" key="2">
    <citation type="submission" date="2019-10" db="EMBL/GenBank/DDBJ databases">
        <title>Conservation and host-specific expression of non-tandemly repeated heterogenous ribosome RNA gene in arbuscular mycorrhizal fungi.</title>
        <authorList>
            <person name="Maeda T."/>
            <person name="Kobayashi Y."/>
            <person name="Nakagawa T."/>
            <person name="Ezawa T."/>
            <person name="Yamaguchi K."/>
            <person name="Bino T."/>
            <person name="Nishimoto Y."/>
            <person name="Shigenobu S."/>
            <person name="Kawaguchi M."/>
        </authorList>
    </citation>
    <scope>NUCLEOTIDE SEQUENCE</scope>
    <source>
        <strain evidence="3">HR1</strain>
    </source>
</reference>
<evidence type="ECO:0000256" key="1">
    <source>
        <dbReference type="SAM" id="MobiDB-lite"/>
    </source>
</evidence>
<organism evidence="2 4">
    <name type="scientific">Rhizophagus clarus</name>
    <dbReference type="NCBI Taxonomy" id="94130"/>
    <lineage>
        <taxon>Eukaryota</taxon>
        <taxon>Fungi</taxon>
        <taxon>Fungi incertae sedis</taxon>
        <taxon>Mucoromycota</taxon>
        <taxon>Glomeromycotina</taxon>
        <taxon>Glomeromycetes</taxon>
        <taxon>Glomerales</taxon>
        <taxon>Glomeraceae</taxon>
        <taxon>Rhizophagus</taxon>
    </lineage>
</organism>
<feature type="compositionally biased region" description="Polar residues" evidence="1">
    <location>
        <begin position="1"/>
        <end position="24"/>
    </location>
</feature>
<proteinExistence type="predicted"/>
<evidence type="ECO:0000313" key="2">
    <source>
        <dbReference type="EMBL" id="GBC09894.1"/>
    </source>
</evidence>
<gene>
    <name evidence="3" type="ORF">RCL2_000132100</name>
    <name evidence="2" type="ORF">RclHR1_00920012</name>
</gene>
<sequence>MNQDQVVFNSENLPSSDSTSIYSNSRDKNTPPTPANAFHVTTAAQNIHPQYDDNTQSSSQQILQSTLVTTPFHPTIFFYRPPNDLCHYYVNCKEICYDTVTYLLNKSLKGNNVQYNENECIFYYQQQLDNRLYQVSCELVSPLLINNCLNKNFLGIESQQNVEREKLIFTFEQKENLEYYLKQYLSQYLLK</sequence>
<accession>A0A2Z6S3M1</accession>
<reference evidence="2 4" key="1">
    <citation type="submission" date="2017-11" db="EMBL/GenBank/DDBJ databases">
        <title>The genome of Rhizophagus clarus HR1 reveals common genetic basis of auxotrophy among arbuscular mycorrhizal fungi.</title>
        <authorList>
            <person name="Kobayashi Y."/>
        </authorList>
    </citation>
    <scope>NUCLEOTIDE SEQUENCE [LARGE SCALE GENOMIC DNA]</scope>
    <source>
        <strain evidence="2 4">HR1</strain>
    </source>
</reference>
<evidence type="ECO:0000313" key="4">
    <source>
        <dbReference type="Proteomes" id="UP000247702"/>
    </source>
</evidence>
<comment type="caution">
    <text evidence="2">The sequence shown here is derived from an EMBL/GenBank/DDBJ whole genome shotgun (WGS) entry which is preliminary data.</text>
</comment>
<dbReference type="EMBL" id="BLAL01000011">
    <property type="protein sequence ID" value="GES73806.1"/>
    <property type="molecule type" value="Genomic_DNA"/>
</dbReference>
<dbReference type="AlphaFoldDB" id="A0A2Z6S3M1"/>
<evidence type="ECO:0000313" key="3">
    <source>
        <dbReference type="EMBL" id="GES73806.1"/>
    </source>
</evidence>
<protein>
    <submittedName>
        <fullName evidence="2">Uncharacterized protein</fullName>
    </submittedName>
</protein>
<dbReference type="Proteomes" id="UP000247702">
    <property type="component" value="Unassembled WGS sequence"/>
</dbReference>
<keyword evidence="4" id="KW-1185">Reference proteome</keyword>
<feature type="region of interest" description="Disordered" evidence="1">
    <location>
        <begin position="1"/>
        <end position="37"/>
    </location>
</feature>
<dbReference type="EMBL" id="BEXD01004337">
    <property type="protein sequence ID" value="GBC09894.1"/>
    <property type="molecule type" value="Genomic_DNA"/>
</dbReference>
<name>A0A2Z6S3M1_9GLOM</name>